<reference evidence="2" key="2">
    <citation type="journal article" date="2020" name="Nat. Commun.">
        <title>Large-scale genome sequencing of mycorrhizal fungi provides insights into the early evolution of symbiotic traits.</title>
        <authorList>
            <person name="Miyauchi S."/>
            <person name="Kiss E."/>
            <person name="Kuo A."/>
            <person name="Drula E."/>
            <person name="Kohler A."/>
            <person name="Sanchez-Garcia M."/>
            <person name="Morin E."/>
            <person name="Andreopoulos B."/>
            <person name="Barry K.W."/>
            <person name="Bonito G."/>
            <person name="Buee M."/>
            <person name="Carver A."/>
            <person name="Chen C."/>
            <person name="Cichocki N."/>
            <person name="Clum A."/>
            <person name="Culley D."/>
            <person name="Crous P.W."/>
            <person name="Fauchery L."/>
            <person name="Girlanda M."/>
            <person name="Hayes R.D."/>
            <person name="Keri Z."/>
            <person name="LaButti K."/>
            <person name="Lipzen A."/>
            <person name="Lombard V."/>
            <person name="Magnuson J."/>
            <person name="Maillard F."/>
            <person name="Murat C."/>
            <person name="Nolan M."/>
            <person name="Ohm R.A."/>
            <person name="Pangilinan J."/>
            <person name="Pereira M.F."/>
            <person name="Perotto S."/>
            <person name="Peter M."/>
            <person name="Pfister S."/>
            <person name="Riley R."/>
            <person name="Sitrit Y."/>
            <person name="Stielow J.B."/>
            <person name="Szollosi G."/>
            <person name="Zifcakova L."/>
            <person name="Stursova M."/>
            <person name="Spatafora J.W."/>
            <person name="Tedersoo L."/>
            <person name="Vaario L.M."/>
            <person name="Yamada A."/>
            <person name="Yan M."/>
            <person name="Wang P."/>
            <person name="Xu J."/>
            <person name="Bruns T."/>
            <person name="Baldrian P."/>
            <person name="Vilgalys R."/>
            <person name="Dunand C."/>
            <person name="Henrissat B."/>
            <person name="Grigoriev I.V."/>
            <person name="Hibbett D."/>
            <person name="Nagy L.G."/>
            <person name="Martin F.M."/>
        </authorList>
    </citation>
    <scope>NUCLEOTIDE SEQUENCE</scope>
    <source>
        <strain evidence="2">BED1</strain>
    </source>
</reference>
<evidence type="ECO:0000256" key="1">
    <source>
        <dbReference type="SAM" id="MobiDB-lite"/>
    </source>
</evidence>
<dbReference type="EMBL" id="WHUW01000014">
    <property type="protein sequence ID" value="KAF8439297.1"/>
    <property type="molecule type" value="Genomic_DNA"/>
</dbReference>
<sequence length="360" mass="40497">MDLDQSTTNTVITQQHFTDVTNADLSSTATMSNTPKIRPHLGIGIPHTHIYVISLAERQDRREQMELLRTTQNLTWTVVDAVPGNATLVNRIFDWVTLYHTESSSKVLGTSSFRWPEEINALSVSTHEPWRQSGSDTWAETSPSSKPKFPGKFGSSTYANLACATEDDSILALANDTPKWMVLSPAKVACWHSHVSAIRRFVERQDAHDRHLGDDVAVILEDDIDMEKDISVRLSQIWTFLPAGWDIVFQGHCWSDESYYPALTGFADTYLHPSYYPKCTHAYALSLSGARRLLQHLRYPPFAYSRALDQAYAWLIRSGRLRSYSIVPSLIVQKKSVSSDISSGSGSEWREGLRDGVFQA</sequence>
<reference evidence="2" key="1">
    <citation type="submission" date="2019-10" db="EMBL/GenBank/DDBJ databases">
        <authorList>
            <consortium name="DOE Joint Genome Institute"/>
            <person name="Kuo A."/>
            <person name="Miyauchi S."/>
            <person name="Kiss E."/>
            <person name="Drula E."/>
            <person name="Kohler A."/>
            <person name="Sanchez-Garcia M."/>
            <person name="Andreopoulos B."/>
            <person name="Barry K.W."/>
            <person name="Bonito G."/>
            <person name="Buee M."/>
            <person name="Carver A."/>
            <person name="Chen C."/>
            <person name="Cichocki N."/>
            <person name="Clum A."/>
            <person name="Culley D."/>
            <person name="Crous P.W."/>
            <person name="Fauchery L."/>
            <person name="Girlanda M."/>
            <person name="Hayes R."/>
            <person name="Keri Z."/>
            <person name="LaButti K."/>
            <person name="Lipzen A."/>
            <person name="Lombard V."/>
            <person name="Magnuson J."/>
            <person name="Maillard F."/>
            <person name="Morin E."/>
            <person name="Murat C."/>
            <person name="Nolan M."/>
            <person name="Ohm R."/>
            <person name="Pangilinan J."/>
            <person name="Pereira M."/>
            <person name="Perotto S."/>
            <person name="Peter M."/>
            <person name="Riley R."/>
            <person name="Sitrit Y."/>
            <person name="Stielow B."/>
            <person name="Szollosi G."/>
            <person name="Zifcakova L."/>
            <person name="Stursova M."/>
            <person name="Spatafora J.W."/>
            <person name="Tedersoo L."/>
            <person name="Vaario L.-M."/>
            <person name="Yamada A."/>
            <person name="Yan M."/>
            <person name="Wang P."/>
            <person name="Xu J."/>
            <person name="Bruns T."/>
            <person name="Baldrian P."/>
            <person name="Vilgalys R."/>
            <person name="Henrissat B."/>
            <person name="Grigoriev I.V."/>
            <person name="Hibbett D."/>
            <person name="Nagy L.G."/>
            <person name="Martin F.M."/>
        </authorList>
    </citation>
    <scope>NUCLEOTIDE SEQUENCE</scope>
    <source>
        <strain evidence="2">BED1</strain>
    </source>
</reference>
<organism evidence="2 3">
    <name type="scientific">Boletus edulis BED1</name>
    <dbReference type="NCBI Taxonomy" id="1328754"/>
    <lineage>
        <taxon>Eukaryota</taxon>
        <taxon>Fungi</taxon>
        <taxon>Dikarya</taxon>
        <taxon>Basidiomycota</taxon>
        <taxon>Agaricomycotina</taxon>
        <taxon>Agaricomycetes</taxon>
        <taxon>Agaricomycetidae</taxon>
        <taxon>Boletales</taxon>
        <taxon>Boletineae</taxon>
        <taxon>Boletaceae</taxon>
        <taxon>Boletoideae</taxon>
        <taxon>Boletus</taxon>
    </lineage>
</organism>
<evidence type="ECO:0008006" key="4">
    <source>
        <dbReference type="Google" id="ProtNLM"/>
    </source>
</evidence>
<gene>
    <name evidence="2" type="ORF">L210DRAFT_924227</name>
</gene>
<dbReference type="Proteomes" id="UP001194468">
    <property type="component" value="Unassembled WGS sequence"/>
</dbReference>
<dbReference type="AlphaFoldDB" id="A0AAD4BSW3"/>
<feature type="compositionally biased region" description="Polar residues" evidence="1">
    <location>
        <begin position="126"/>
        <end position="145"/>
    </location>
</feature>
<comment type="caution">
    <text evidence="2">The sequence shown here is derived from an EMBL/GenBank/DDBJ whole genome shotgun (WGS) entry which is preliminary data.</text>
</comment>
<evidence type="ECO:0000313" key="3">
    <source>
        <dbReference type="Proteomes" id="UP001194468"/>
    </source>
</evidence>
<accession>A0AAD4BSW3</accession>
<name>A0AAD4BSW3_BOLED</name>
<proteinExistence type="predicted"/>
<protein>
    <recommendedName>
        <fullName evidence="4">Glycosyltransferase family 25 protein</fullName>
    </recommendedName>
</protein>
<feature type="region of interest" description="Disordered" evidence="1">
    <location>
        <begin position="126"/>
        <end position="147"/>
    </location>
</feature>
<evidence type="ECO:0000313" key="2">
    <source>
        <dbReference type="EMBL" id="KAF8439297.1"/>
    </source>
</evidence>
<keyword evidence="3" id="KW-1185">Reference proteome</keyword>